<dbReference type="PANTHER" id="PTHR23345:SF15">
    <property type="entry name" value="VITELLOGENIN 1-RELATED"/>
    <property type="match status" value="1"/>
</dbReference>
<dbReference type="Pfam" id="PF00094">
    <property type="entry name" value="VWD"/>
    <property type="match status" value="1"/>
</dbReference>
<evidence type="ECO:0008006" key="12">
    <source>
        <dbReference type="Google" id="ProtNLM"/>
    </source>
</evidence>
<dbReference type="Gene3D" id="2.20.80.10">
    <property type="entry name" value="Lipovitellin-phosvitin complex, chain A, domain 4"/>
    <property type="match status" value="1"/>
</dbReference>
<evidence type="ECO:0000313" key="11">
    <source>
        <dbReference type="Proteomes" id="UP001162156"/>
    </source>
</evidence>
<feature type="signal peptide" evidence="7">
    <location>
        <begin position="1"/>
        <end position="16"/>
    </location>
</feature>
<evidence type="ECO:0000256" key="7">
    <source>
        <dbReference type="SAM" id="SignalP"/>
    </source>
</evidence>
<dbReference type="InterPro" id="IPR011030">
    <property type="entry name" value="Lipovitellin_superhlx_dom"/>
</dbReference>
<evidence type="ECO:0000259" key="8">
    <source>
        <dbReference type="PROSITE" id="PS51211"/>
    </source>
</evidence>
<dbReference type="InterPro" id="IPR015816">
    <property type="entry name" value="Vitellinogen_b-sht_N"/>
</dbReference>
<sequence length="1759" mass="200568">MWSQSVLCLIVGVALASTNPGWKDGAEYIYNVRGRTFASLHEVDNQYSGILMKARLIIQPKSDGKLQAQISDAQYAQVHSHLQDGWNTEISDSELGYKLFGMSNYPFQIDMKDGVISDLIVNKEVPNWEANIIKSFVSQFQLNTNGHGALPSKVNSLPEDQGNSAVFKTMEETITGNTETLYDIHPIPEYVLQSKPWMARHLETKGDGEIIEVVKHKNYSNTIELPLYHYGFAEMGDWKPATNQMGNFFIRDSVSRAILTGKLKRFTVQNSYTVNEIIMSPTLNNEQKGSVVSMLNVTLETIQSQTKKIDEVSYPIKLGNLVYTYDSPFSGSNGARAKTPNQGGNTFDFGSEEYNRQHRSAMMKRMRRSIGGSEEGYSSSSSDSSEYKKFYKQDQPKMNAVPESPLLPLTTGYKGMSIKQHKEVNVIQSVQKIAQEIGNELETPERSLRKNTLIAKSLYSQSEQEPQYGAWSAFRDAVAESGTGPAFLTIQEWIYSKKVDNKEAARIVLTMTNAVRQPTLQYMQSFFDFIKKPEIQSKSPLNETALMGFTNLVRKVYVDKKQSSMQYPVESFGSFRTDKGKKFIKSSVIPYLTQQLQEAVSRADTYKIHAYIRALGNVGNPESIGAFEPYLEGKKQVSQFQRFMMVAATDKLAESYPEVAQSILFKIYQNAGESQEVRVAAVHQLMRTRPPTDMLQRMASYTNIDTQEHVNAAVKSSIESAANLKGEEYQYLRLSAKAAQPLLTKKNYGVQHGSNLLRSYFTEELKIWSKVATQSIGSDDEFYPKGFKYSIRVNINGLRHRFGYVQAMVSSIDELIHLGKLQTASYQQQKQKQEREGGEQKNQQFSSQKIAQILNIKADEREQLEGYFWMEGLSGYFQKFISFDNHSVERWPEEIRKFEDELKKGKNYHFTKLMNTKEIALSFPTEMGFPFLFTYDIPVLWKINGEVSGTASPQISMGNKLYKPDTVTFKTKNEFTLNSKIQSRLSFSTPFDHHQYSSGFDKNFQVHIPLNGKFQIDFKNGQVEAEIEPKESHEGARLFHYSTWPYTSMGDIKDFQPVSSQQNTHYIKQKNLHSFDKTLGKKETGMALRVQFKHERKSVNLSWLSHLLQKRDIISGLLSLWDDASIQRSEINVQYVPEQSSVRKYIVRIGYQQKYKSEFKGTSGANPESISDPLARRENLIDKIGEGYGKSNVDPKSRVMIFYKGGSTGQDGTPYEISLKAKSFIPNTNGLDLTYSMKNEPTADTQVELTFGKSRESSSKIKAELTFRRSDDRKKFLQEQPMYRECQREMREGNFQLPACANMTMNSNLLDRINVKVQHENIKPEVVDTIKSIYQAWRFNYFPSLHIEKGKGTGKENEIHLQARFDPDLRSANVSVKGKEQESTIDNIHVGELAKKIFVVHPVFHVRSRILGSVLGLHTYRPICVVDHTHSSTFNNKTYPTPIDKHWTVMLQYVPKEARHQERQLSVEEQLTSQTENYAVLVRKNSGSKKQKDIKITFSSPKTDFKVVDITMNPAQEQGYIGKKVRVTIDGKEVQVSDKQSHDINDDYVQIYGLPNGEVKFEIKGVFYTIYDGERVKLTVLDGKFRDSVRGLCGAFNDDKARDFLTSENCIAGDFQKFVRGYEIEGSEGEQQRQRFSRKSHECVPVITPLFANVISEWDTGRRDKYAGSGRSSGKYTRFQTRYVEQNGEICFTIRPMPVCSSKSRERDFIKKNVAVHCVQKSNVAQLWKNQIDKGSSPNFSHKKETKTVEMELPQSCSE</sequence>
<feature type="domain" description="VWFD" evidence="9">
    <location>
        <begin position="1421"/>
        <end position="1631"/>
    </location>
</feature>
<evidence type="ECO:0000256" key="1">
    <source>
        <dbReference type="ARBA" id="ARBA00022729"/>
    </source>
</evidence>
<feature type="compositionally biased region" description="Basic and acidic residues" evidence="6">
    <location>
        <begin position="385"/>
        <end position="395"/>
    </location>
</feature>
<dbReference type="GO" id="GO:0005319">
    <property type="term" value="F:lipid transporter activity"/>
    <property type="evidence" value="ECO:0007669"/>
    <property type="project" value="InterPro"/>
</dbReference>
<keyword evidence="4" id="KW-0325">Glycoprotein</keyword>
<feature type="region of interest" description="Disordered" evidence="6">
    <location>
        <begin position="1735"/>
        <end position="1759"/>
    </location>
</feature>
<gene>
    <name evidence="10" type="ORF">NQ314_012313</name>
</gene>
<keyword evidence="2" id="KW-0758">Storage protein</keyword>
<dbReference type="Proteomes" id="UP001162156">
    <property type="component" value="Unassembled WGS sequence"/>
</dbReference>
<name>A0AAV8XBY5_9CUCU</name>
<dbReference type="InterPro" id="IPR001846">
    <property type="entry name" value="VWF_type-D"/>
</dbReference>
<dbReference type="SMART" id="SM00638">
    <property type="entry name" value="LPD_N"/>
    <property type="match status" value="1"/>
</dbReference>
<evidence type="ECO:0000256" key="6">
    <source>
        <dbReference type="SAM" id="MobiDB-lite"/>
    </source>
</evidence>
<comment type="caution">
    <text evidence="5">Lacks conserved residue(s) required for the propagation of feature annotation.</text>
</comment>
<feature type="chain" id="PRO_5043317074" description="Vitellogenin" evidence="7">
    <location>
        <begin position="17"/>
        <end position="1759"/>
    </location>
</feature>
<evidence type="ECO:0000313" key="10">
    <source>
        <dbReference type="EMBL" id="KAJ8936451.1"/>
    </source>
</evidence>
<dbReference type="InterPro" id="IPR001747">
    <property type="entry name" value="Vitellogenin_N"/>
</dbReference>
<dbReference type="EMBL" id="JANEYF010003410">
    <property type="protein sequence ID" value="KAJ8936451.1"/>
    <property type="molecule type" value="Genomic_DNA"/>
</dbReference>
<keyword evidence="1 7" id="KW-0732">Signal</keyword>
<dbReference type="Pfam" id="PF01347">
    <property type="entry name" value="Vitellogenin_N"/>
    <property type="match status" value="1"/>
</dbReference>
<feature type="region of interest" description="Disordered" evidence="6">
    <location>
        <begin position="363"/>
        <end position="395"/>
    </location>
</feature>
<accession>A0AAV8XBY5</accession>
<dbReference type="SUPFAM" id="SSF48431">
    <property type="entry name" value="Lipovitellin-phosvitin complex, superhelical domain"/>
    <property type="match status" value="1"/>
</dbReference>
<keyword evidence="11" id="KW-1185">Reference proteome</keyword>
<dbReference type="SMART" id="SM00216">
    <property type="entry name" value="VWD"/>
    <property type="match status" value="1"/>
</dbReference>
<protein>
    <recommendedName>
        <fullName evidence="12">Vitellogenin</fullName>
    </recommendedName>
</protein>
<dbReference type="InterPro" id="IPR015819">
    <property type="entry name" value="Lipid_transp_b-sht_shell"/>
</dbReference>
<dbReference type="InterPro" id="IPR015255">
    <property type="entry name" value="Vitellinogen_open_b-sht"/>
</dbReference>
<dbReference type="PROSITE" id="PS51211">
    <property type="entry name" value="VITELLOGENIN"/>
    <property type="match status" value="1"/>
</dbReference>
<evidence type="ECO:0000256" key="4">
    <source>
        <dbReference type="ARBA" id="ARBA00023180"/>
    </source>
</evidence>
<dbReference type="FunFam" id="1.25.10.20:FF:000003">
    <property type="entry name" value="Vitellogenin C"/>
    <property type="match status" value="1"/>
</dbReference>
<dbReference type="Pfam" id="PF09172">
    <property type="entry name" value="Vit_open_b-sht"/>
    <property type="match status" value="1"/>
</dbReference>
<comment type="caution">
    <text evidence="10">The sequence shown here is derived from an EMBL/GenBank/DDBJ whole genome shotgun (WGS) entry which is preliminary data.</text>
</comment>
<proteinExistence type="predicted"/>
<evidence type="ECO:0000259" key="9">
    <source>
        <dbReference type="PROSITE" id="PS51233"/>
    </source>
</evidence>
<dbReference type="InterPro" id="IPR050733">
    <property type="entry name" value="Vitellogenin/Apolipophorin"/>
</dbReference>
<feature type="compositionally biased region" description="Low complexity" evidence="6">
    <location>
        <begin position="369"/>
        <end position="384"/>
    </location>
</feature>
<dbReference type="SMART" id="SM01169">
    <property type="entry name" value="DUF1943"/>
    <property type="match status" value="1"/>
</dbReference>
<dbReference type="Gene3D" id="1.25.10.20">
    <property type="entry name" value="Vitellinogen, superhelical"/>
    <property type="match status" value="1"/>
</dbReference>
<evidence type="ECO:0000256" key="2">
    <source>
        <dbReference type="ARBA" id="ARBA00022761"/>
    </source>
</evidence>
<reference evidence="10" key="1">
    <citation type="journal article" date="2023" name="Insect Mol. Biol.">
        <title>Genome sequencing provides insights into the evolution of gene families encoding plant cell wall-degrading enzymes in longhorned beetles.</title>
        <authorList>
            <person name="Shin N.R."/>
            <person name="Okamura Y."/>
            <person name="Kirsch R."/>
            <person name="Pauchet Y."/>
        </authorList>
    </citation>
    <scope>NUCLEOTIDE SEQUENCE</scope>
    <source>
        <strain evidence="10">RBIC_L_NR</strain>
    </source>
</reference>
<feature type="region of interest" description="Disordered" evidence="6">
    <location>
        <begin position="333"/>
        <end position="352"/>
    </location>
</feature>
<dbReference type="Gene3D" id="2.30.230.10">
    <property type="entry name" value="Lipovitellin, beta-sheet shell regions, chain A"/>
    <property type="match status" value="1"/>
</dbReference>
<dbReference type="GO" id="GO:0045735">
    <property type="term" value="F:nutrient reservoir activity"/>
    <property type="evidence" value="ECO:0007669"/>
    <property type="project" value="UniProtKB-KW"/>
</dbReference>
<evidence type="ECO:0000256" key="3">
    <source>
        <dbReference type="ARBA" id="ARBA00023157"/>
    </source>
</evidence>
<dbReference type="PROSITE" id="PS51233">
    <property type="entry name" value="VWFD"/>
    <property type="match status" value="1"/>
</dbReference>
<organism evidence="10 11">
    <name type="scientific">Rhamnusium bicolor</name>
    <dbReference type="NCBI Taxonomy" id="1586634"/>
    <lineage>
        <taxon>Eukaryota</taxon>
        <taxon>Metazoa</taxon>
        <taxon>Ecdysozoa</taxon>
        <taxon>Arthropoda</taxon>
        <taxon>Hexapoda</taxon>
        <taxon>Insecta</taxon>
        <taxon>Pterygota</taxon>
        <taxon>Neoptera</taxon>
        <taxon>Endopterygota</taxon>
        <taxon>Coleoptera</taxon>
        <taxon>Polyphaga</taxon>
        <taxon>Cucujiformia</taxon>
        <taxon>Chrysomeloidea</taxon>
        <taxon>Cerambycidae</taxon>
        <taxon>Lepturinae</taxon>
        <taxon>Rhagiini</taxon>
        <taxon>Rhamnusium</taxon>
    </lineage>
</organism>
<feature type="compositionally biased region" description="Polar residues" evidence="6">
    <location>
        <begin position="333"/>
        <end position="345"/>
    </location>
</feature>
<evidence type="ECO:0000256" key="5">
    <source>
        <dbReference type="PROSITE-ProRule" id="PRU00557"/>
    </source>
</evidence>
<dbReference type="SUPFAM" id="SSF56968">
    <property type="entry name" value="Lipovitellin-phosvitin complex, beta-sheet shell regions"/>
    <property type="match status" value="2"/>
</dbReference>
<dbReference type="PANTHER" id="PTHR23345">
    <property type="entry name" value="VITELLOGENIN-RELATED"/>
    <property type="match status" value="1"/>
</dbReference>
<feature type="domain" description="Vitellogenin" evidence="8">
    <location>
        <begin position="22"/>
        <end position="787"/>
    </location>
</feature>
<keyword evidence="3" id="KW-1015">Disulfide bond</keyword>